<dbReference type="InterPro" id="IPR012337">
    <property type="entry name" value="RNaseH-like_sf"/>
</dbReference>
<dbReference type="CDD" id="cd06141">
    <property type="entry name" value="WRN_exo"/>
    <property type="match status" value="1"/>
</dbReference>
<dbReference type="InterPro" id="IPR052408">
    <property type="entry name" value="Exonuclease_MUT-7-like"/>
</dbReference>
<keyword evidence="2" id="KW-0378">Hydrolase</keyword>
<dbReference type="SUPFAM" id="SSF53098">
    <property type="entry name" value="Ribonuclease H-like"/>
    <property type="match status" value="1"/>
</dbReference>
<dbReference type="GO" id="GO:0003676">
    <property type="term" value="F:nucleic acid binding"/>
    <property type="evidence" value="ECO:0007669"/>
    <property type="project" value="InterPro"/>
</dbReference>
<dbReference type="Pfam" id="PF01612">
    <property type="entry name" value="DNA_pol_A_exo1"/>
    <property type="match status" value="1"/>
</dbReference>
<proteinExistence type="predicted"/>
<dbReference type="PANTHER" id="PTHR47765">
    <property type="entry name" value="3'-5' EXONUCLEASE DOMAIN-CONTAINING PROTEIN"/>
    <property type="match status" value="1"/>
</dbReference>
<dbReference type="InterPro" id="IPR002562">
    <property type="entry name" value="3'-5'_exonuclease_dom"/>
</dbReference>
<organism evidence="2 3">
    <name type="scientific">BD1-7 clade bacterium</name>
    <dbReference type="NCBI Taxonomy" id="2029982"/>
    <lineage>
        <taxon>Bacteria</taxon>
        <taxon>Pseudomonadati</taxon>
        <taxon>Pseudomonadota</taxon>
        <taxon>Gammaproteobacteria</taxon>
        <taxon>Cellvibrionales</taxon>
        <taxon>Spongiibacteraceae</taxon>
        <taxon>BD1-7 clade</taxon>
    </lineage>
</organism>
<dbReference type="PANTHER" id="PTHR47765:SF2">
    <property type="entry name" value="EXONUCLEASE MUT-7 HOMOLOG"/>
    <property type="match status" value="1"/>
</dbReference>
<name>A0A5S9PI62_9GAMM</name>
<dbReference type="Gene3D" id="3.30.420.10">
    <property type="entry name" value="Ribonuclease H-like superfamily/Ribonuclease H"/>
    <property type="match status" value="1"/>
</dbReference>
<protein>
    <submittedName>
        <fullName evidence="2">Ribonuclease D</fullName>
        <ecNumber evidence="2">3.1.13.5</ecNumber>
    </submittedName>
</protein>
<gene>
    <name evidence="2" type="primary">rnd_2</name>
    <name evidence="2" type="ORF">OPDIPICF_04578</name>
</gene>
<dbReference type="GO" id="GO:0008408">
    <property type="term" value="F:3'-5' exonuclease activity"/>
    <property type="evidence" value="ECO:0007669"/>
    <property type="project" value="InterPro"/>
</dbReference>
<evidence type="ECO:0000259" key="1">
    <source>
        <dbReference type="SMART" id="SM00474"/>
    </source>
</evidence>
<dbReference type="InterPro" id="IPR036397">
    <property type="entry name" value="RNaseH_sf"/>
</dbReference>
<sequence>MSHRFRESDQLASTFDQTNGISYYSIPFDCIEEFVITPNHSAPWVRPSKETIASMPIFDGLSLAAITVVDNEYGLQRARSILNGKAFIGFDTESKPTFNKGETSNGPHVIQLAVGDHAFLFTPHFMPGVDFALEVLCDESVLKVGFGLKGDRGLFRKKYAIEATAMVDLARVLKQVGELKNEVGARAAVAMLFQQRLIKSSQRSNWSKFPLTDRQIVYAANDAYAGWLVAESLQNRGVVLARYQ</sequence>
<dbReference type="AlphaFoldDB" id="A0A5S9PI62"/>
<feature type="domain" description="3'-5' exonuclease" evidence="1">
    <location>
        <begin position="66"/>
        <end position="238"/>
    </location>
</feature>
<dbReference type="GO" id="GO:0033890">
    <property type="term" value="F:ribonuclease D activity"/>
    <property type="evidence" value="ECO:0007669"/>
    <property type="project" value="UniProtKB-EC"/>
</dbReference>
<accession>A0A5S9PI62</accession>
<dbReference type="EC" id="3.1.13.5" evidence="2"/>
<dbReference type="GO" id="GO:0006139">
    <property type="term" value="P:nucleobase-containing compound metabolic process"/>
    <property type="evidence" value="ECO:0007669"/>
    <property type="project" value="InterPro"/>
</dbReference>
<evidence type="ECO:0000313" key="2">
    <source>
        <dbReference type="EMBL" id="CAA0103865.1"/>
    </source>
</evidence>
<dbReference type="Proteomes" id="UP000441399">
    <property type="component" value="Unassembled WGS sequence"/>
</dbReference>
<dbReference type="EMBL" id="CACSIO010000011">
    <property type="protein sequence ID" value="CAA0103865.1"/>
    <property type="molecule type" value="Genomic_DNA"/>
</dbReference>
<evidence type="ECO:0000313" key="3">
    <source>
        <dbReference type="Proteomes" id="UP000441399"/>
    </source>
</evidence>
<reference evidence="2 3" key="1">
    <citation type="submission" date="2019-11" db="EMBL/GenBank/DDBJ databases">
        <authorList>
            <person name="Holert J."/>
        </authorList>
    </citation>
    <scope>NUCLEOTIDE SEQUENCE [LARGE SCALE GENOMIC DNA]</scope>
    <source>
        <strain evidence="2">SB11_3</strain>
    </source>
</reference>
<keyword evidence="3" id="KW-1185">Reference proteome</keyword>
<dbReference type="SMART" id="SM00474">
    <property type="entry name" value="35EXOc"/>
    <property type="match status" value="1"/>
</dbReference>